<proteinExistence type="predicted"/>
<name>A0A142IDV9_9CAUD</name>
<evidence type="ECO:0000313" key="2">
    <source>
        <dbReference type="Proteomes" id="UP000230876"/>
    </source>
</evidence>
<protein>
    <submittedName>
        <fullName evidence="1">Uncharacterized protein</fullName>
    </submittedName>
</protein>
<organism evidence="1 2">
    <name type="scientific">Pseudomonas phage vB_PsyM_KIL2</name>
    <dbReference type="NCBI Taxonomy" id="1777066"/>
    <lineage>
        <taxon>Viruses</taxon>
        <taxon>Duplodnaviria</taxon>
        <taxon>Heunggongvirae</taxon>
        <taxon>Uroviricota</taxon>
        <taxon>Caudoviricetes</taxon>
        <taxon>Vandenendeviridae</taxon>
        <taxon>Gorskivirinae</taxon>
        <taxon>Flaumdravirus</taxon>
        <taxon>Flaumdravirus KIL4</taxon>
    </lineage>
</organism>
<reference evidence="1 2" key="1">
    <citation type="journal article" date="2016" name="Front. Microbiol.">
        <title>Characterization of Novel Bacteriophages for Biocontrol of Bacterial Blight in Leek Caused by Pseudomonas syringae pv. porri.</title>
        <authorList>
            <person name="Rombouts S."/>
            <person name="Lavigne R."/>
        </authorList>
    </citation>
    <scope>NUCLEOTIDE SEQUENCE [LARGE SCALE GENOMIC DNA]</scope>
</reference>
<dbReference type="Proteomes" id="UP000230876">
    <property type="component" value="Segment"/>
</dbReference>
<accession>A0A142IDV9</accession>
<gene>
    <name evidence="1" type="ORF">vB_PsyM_KIL2_0003</name>
</gene>
<dbReference type="EMBL" id="KU130127">
    <property type="protein sequence ID" value="AMR57414.1"/>
    <property type="molecule type" value="Genomic_DNA"/>
</dbReference>
<evidence type="ECO:0000313" key="1">
    <source>
        <dbReference type="EMBL" id="AMR57414.1"/>
    </source>
</evidence>
<sequence length="102" mass="12477">MSRELRLFGTWAHLYNDVEIFLRRTNTGHFRERVFEWHDQSDRIKWVVAPCYDTEWRMQIAGMQFSHVTIHTSFAIEVRSEEEYNNVQDNIRYAQSRLRCYS</sequence>